<evidence type="ECO:0000313" key="2">
    <source>
        <dbReference type="EMBL" id="GAA1753985.1"/>
    </source>
</evidence>
<protein>
    <recommendedName>
        <fullName evidence="4">TIR domain-containing protein</fullName>
    </recommendedName>
</protein>
<sequence>MTDRSDELWLKGELMPYFFLSHAPDEDAIFVERFYQDLSAEIRKRAIVDPHVDVGYLDIAAREGAHWPADAKAALAGCQTFIALCSAKYFLTSSCGRAWGVFADRLRKLESAGGQQPPALVPVIWSSEGLPEDFLAEEDIRLARQHTPGDEDLRVLLRLRRHRQAYRAFVASLAHRVIQTARVHRLPPASELNVDTLENAFERRSRWLHGAQRPQRLHFIVCAGTRQQMASIRSDLQYYGSRSEDWSPFPEASPQPLAAHAGSIAARYLLRSVVVPVNGLEDQISAARARNEIVVLLVDAWAVRLRAVRDALMSMGRGDEGYVAVLVPHSPDDRETATHWEALHRQVLDALPHTSQHRDGFCWEALGSLTDFEARLGCAIVEAQQQIHRRGRAFRTPGGKPTSRPIIDGP</sequence>
<dbReference type="Gene3D" id="3.40.50.10140">
    <property type="entry name" value="Toll/interleukin-1 receptor homology (TIR) domain"/>
    <property type="match status" value="1"/>
</dbReference>
<dbReference type="EMBL" id="BAAALS010000011">
    <property type="protein sequence ID" value="GAA1753985.1"/>
    <property type="molecule type" value="Genomic_DNA"/>
</dbReference>
<comment type="caution">
    <text evidence="2">The sequence shown here is derived from an EMBL/GenBank/DDBJ whole genome shotgun (WGS) entry which is preliminary data.</text>
</comment>
<accession>A0ABN2KE46</accession>
<gene>
    <name evidence="2" type="ORF">GCM10009681_26370</name>
</gene>
<evidence type="ECO:0000313" key="3">
    <source>
        <dbReference type="Proteomes" id="UP001500655"/>
    </source>
</evidence>
<keyword evidence="3" id="KW-1185">Reference proteome</keyword>
<evidence type="ECO:0008006" key="4">
    <source>
        <dbReference type="Google" id="ProtNLM"/>
    </source>
</evidence>
<reference evidence="2 3" key="1">
    <citation type="journal article" date="2019" name="Int. J. Syst. Evol. Microbiol.">
        <title>The Global Catalogue of Microorganisms (GCM) 10K type strain sequencing project: providing services to taxonomists for standard genome sequencing and annotation.</title>
        <authorList>
            <consortium name="The Broad Institute Genomics Platform"/>
            <consortium name="The Broad Institute Genome Sequencing Center for Infectious Disease"/>
            <person name="Wu L."/>
            <person name="Ma J."/>
        </authorList>
    </citation>
    <scope>NUCLEOTIDE SEQUENCE [LARGE SCALE GENOMIC DNA]</scope>
    <source>
        <strain evidence="2 3">JCM 13249</strain>
    </source>
</reference>
<proteinExistence type="predicted"/>
<name>A0ABN2KE46_9ACTN</name>
<dbReference type="Proteomes" id="UP001500655">
    <property type="component" value="Unassembled WGS sequence"/>
</dbReference>
<dbReference type="NCBIfam" id="TIGR04276">
    <property type="entry name" value="FxsC_Cterm"/>
    <property type="match status" value="1"/>
</dbReference>
<dbReference type="InterPro" id="IPR026367">
    <property type="entry name" value="FxsC_C"/>
</dbReference>
<feature type="region of interest" description="Disordered" evidence="1">
    <location>
        <begin position="390"/>
        <end position="410"/>
    </location>
</feature>
<evidence type="ECO:0000256" key="1">
    <source>
        <dbReference type="SAM" id="MobiDB-lite"/>
    </source>
</evidence>
<dbReference type="InterPro" id="IPR035897">
    <property type="entry name" value="Toll_tir_struct_dom_sf"/>
</dbReference>
<organism evidence="2 3">
    <name type="scientific">Luedemannella helvata</name>
    <dbReference type="NCBI Taxonomy" id="349315"/>
    <lineage>
        <taxon>Bacteria</taxon>
        <taxon>Bacillati</taxon>
        <taxon>Actinomycetota</taxon>
        <taxon>Actinomycetes</taxon>
        <taxon>Micromonosporales</taxon>
        <taxon>Micromonosporaceae</taxon>
        <taxon>Luedemannella</taxon>
    </lineage>
</organism>